<accession>A0ABM1C0L7</accession>
<feature type="region of interest" description="Disordered" evidence="1">
    <location>
        <begin position="535"/>
        <end position="573"/>
    </location>
</feature>
<dbReference type="InterPro" id="IPR003961">
    <property type="entry name" value="FN3_dom"/>
</dbReference>
<dbReference type="InterPro" id="IPR036116">
    <property type="entry name" value="FN3_sf"/>
</dbReference>
<sequence length="964" mass="107858">MRMCSDQGFSISKKEISSEFNRIVKQRNMDQLGKSETSKKRYQSHALNKVSVVVQPYTESSLIVKWTLSCEAQKKVINSYIVYYCKSTPNHICLESHKSVKVNNPYAEEMILSGGLQPFTTYSIKVQTETLYGFLSEFSYTELATTKMGTPTKPLNLKGTTNSTAISLEWERPERPNGILDHYIVWFNEHTKKVDHCMESQYCSIVLDENIKSFTNYSVSVQACNKNSCSKKSSIFYAMVGIRAPGVMTEPVIEILNTSAVRLHWVPPDEPNGPIDLYMLHVNTGNTTDIGKKVYSISNISGSETFTYFWPDCAESDSSKVFSFKIQAVNIKNQSLLKSPLSNQTETRLCGPEGPEAILVIGIVGGSCLGLIMLVFVLYALVRWMKKKVDWMNKIKVQLPSGLDAPHSHTFSDCQKFKKGLIRNDSYPNKSPTFDHLSSFSDIAGFTERQGSLNSHCSSSSTDELLQKKSRLCDTHRKKHKNRTDLTLQDDHESINHTHLSTDSGTEIDILPPMSLGGDHSEGTDQMLLSCSQPSLPDLGEIEDADSRDSGLDHDHVDDKRKGFHHSHSDVQHPYSRFSQDTEYISFQDQNSNLTSSHHLAISEPSVHGEEEELVQIIPYYSRFDLAKSVGSIIEENRNPPFILDEHQPGAVSYSKFGVMHPMNQGRERNQTANLISDYSRSFPVSQRKPLSYTRSPNQPVSKGYVSMNQAKNFTVPNVMEQPNKSGLYLKLGVDPEVTESFPASSGYVCVQNNFNSQSLPEIDKSTRFGLDVVLEFDDKSPNLKTPGNDESLLKQSTDCLDCGTSESFPSKNNNCDDIKSPTPLLDEANLSSKNNIDRLNGIFPAKGYIQCNIPQYSGVNEHVEELDSGTPEWMRTLNEPTNTVGASNVLEKNSGYVPHFHPNHLSSDVIPKNFSDNSRNGGYVPWGDSVQNKNKQEEKDNNTELVVGVNESKETTTFGDLVI</sequence>
<feature type="compositionally biased region" description="Basic and acidic residues" evidence="1">
    <location>
        <begin position="545"/>
        <end position="571"/>
    </location>
</feature>
<feature type="domain" description="Fibronectin type-III" evidence="3">
    <location>
        <begin position="48"/>
        <end position="149"/>
    </location>
</feature>
<dbReference type="SMART" id="SM00060">
    <property type="entry name" value="FN3"/>
    <property type="match status" value="3"/>
</dbReference>
<organism evidence="4 5">
    <name type="scientific">Limulus polyphemus</name>
    <name type="common">Atlantic horseshoe crab</name>
    <dbReference type="NCBI Taxonomy" id="6850"/>
    <lineage>
        <taxon>Eukaryota</taxon>
        <taxon>Metazoa</taxon>
        <taxon>Ecdysozoa</taxon>
        <taxon>Arthropoda</taxon>
        <taxon>Chelicerata</taxon>
        <taxon>Merostomata</taxon>
        <taxon>Xiphosura</taxon>
        <taxon>Limulidae</taxon>
        <taxon>Limulus</taxon>
    </lineage>
</organism>
<evidence type="ECO:0000313" key="5">
    <source>
        <dbReference type="RefSeq" id="XP_013792161.1"/>
    </source>
</evidence>
<evidence type="ECO:0000256" key="2">
    <source>
        <dbReference type="SAM" id="Phobius"/>
    </source>
</evidence>
<keyword evidence="2" id="KW-1133">Transmembrane helix</keyword>
<gene>
    <name evidence="5" type="primary">LOC106476039</name>
</gene>
<dbReference type="Pfam" id="PF00041">
    <property type="entry name" value="fn3"/>
    <property type="match status" value="2"/>
</dbReference>
<dbReference type="PANTHER" id="PTHR46957">
    <property type="entry name" value="CYTOKINE RECEPTOR"/>
    <property type="match status" value="1"/>
</dbReference>
<name>A0ABM1C0L7_LIMPO</name>
<keyword evidence="2" id="KW-0472">Membrane</keyword>
<feature type="domain" description="Fibronectin type-III" evidence="3">
    <location>
        <begin position="150"/>
        <end position="245"/>
    </location>
</feature>
<evidence type="ECO:0000256" key="1">
    <source>
        <dbReference type="SAM" id="MobiDB-lite"/>
    </source>
</evidence>
<reference evidence="5" key="1">
    <citation type="submission" date="2025-08" db="UniProtKB">
        <authorList>
            <consortium name="RefSeq"/>
        </authorList>
    </citation>
    <scope>IDENTIFICATION</scope>
    <source>
        <tissue evidence="5">Muscle</tissue>
    </source>
</reference>
<dbReference type="GeneID" id="106476039"/>
<dbReference type="Proteomes" id="UP000694941">
    <property type="component" value="Unplaced"/>
</dbReference>
<feature type="domain" description="Fibronectin type-III" evidence="3">
    <location>
        <begin position="247"/>
        <end position="353"/>
    </location>
</feature>
<dbReference type="PROSITE" id="PS50853">
    <property type="entry name" value="FN3"/>
    <property type="match status" value="3"/>
</dbReference>
<feature type="region of interest" description="Disordered" evidence="1">
    <location>
        <begin position="476"/>
        <end position="523"/>
    </location>
</feature>
<dbReference type="CDD" id="cd00063">
    <property type="entry name" value="FN3"/>
    <property type="match status" value="3"/>
</dbReference>
<keyword evidence="4" id="KW-1185">Reference proteome</keyword>
<dbReference type="Gene3D" id="2.60.40.10">
    <property type="entry name" value="Immunoglobulins"/>
    <property type="match status" value="3"/>
</dbReference>
<dbReference type="InterPro" id="IPR013783">
    <property type="entry name" value="Ig-like_fold"/>
</dbReference>
<evidence type="ECO:0000259" key="3">
    <source>
        <dbReference type="PROSITE" id="PS50853"/>
    </source>
</evidence>
<dbReference type="RefSeq" id="XP_013792161.1">
    <property type="nucleotide sequence ID" value="XM_013936707.2"/>
</dbReference>
<keyword evidence="2" id="KW-0812">Transmembrane</keyword>
<feature type="transmembrane region" description="Helical" evidence="2">
    <location>
        <begin position="357"/>
        <end position="382"/>
    </location>
</feature>
<proteinExistence type="predicted"/>
<evidence type="ECO:0000313" key="4">
    <source>
        <dbReference type="Proteomes" id="UP000694941"/>
    </source>
</evidence>
<dbReference type="InterPro" id="IPR050713">
    <property type="entry name" value="RTP_Phos/Ushers"/>
</dbReference>
<dbReference type="PANTHER" id="PTHR46957:SF3">
    <property type="entry name" value="CYTOKINE RECEPTOR"/>
    <property type="match status" value="1"/>
</dbReference>
<dbReference type="SUPFAM" id="SSF49265">
    <property type="entry name" value="Fibronectin type III"/>
    <property type="match status" value="2"/>
</dbReference>
<protein>
    <submittedName>
        <fullName evidence="5">Uncharacterized protein LOC106476039</fullName>
    </submittedName>
</protein>